<accession>A0ABP9DH35</accession>
<dbReference type="InterPro" id="IPR024041">
    <property type="entry name" value="NH4_transpt_AmtB-like_dom"/>
</dbReference>
<feature type="transmembrane region" description="Helical" evidence="8">
    <location>
        <begin position="304"/>
        <end position="323"/>
    </location>
</feature>
<evidence type="ECO:0000256" key="1">
    <source>
        <dbReference type="ARBA" id="ARBA00004141"/>
    </source>
</evidence>
<protein>
    <recommendedName>
        <fullName evidence="8">Ammonium transporter</fullName>
    </recommendedName>
</protein>
<dbReference type="InterPro" id="IPR029020">
    <property type="entry name" value="Ammonium/urea_transptr"/>
</dbReference>
<dbReference type="PRINTS" id="PR00342">
    <property type="entry name" value="RHESUSRHD"/>
</dbReference>
<feature type="domain" description="Ammonium transporter AmtB-like" evidence="10">
    <location>
        <begin position="32"/>
        <end position="426"/>
    </location>
</feature>
<sequence>MKSTLITLATLLTPALAMAQTGAPEINAGDTAWILIATALVMLMTPAGLTLFYGGLTQRKSVLNTIGMSYTAFCTATLVWVIIGYSLTFSEGNSIIGGLQSFLLRDIKINSVTGTIPTILFIMFQGTFAAIAVALVSGAIIERVKYSTWLLFSTLWVIVVYAPIAHWVWGGGFLSNHGELDFAGGTVIHINAGISGLVLSLILGNRQSHNNDSTHQPSSIKLMVLGSALLWFGWFGFNGGSALAADFIAANALMVTNVAAAAGGMAWLMIEWTTSEKKPTLLGAASGVISGLVGITPASGYVDVTGALIIGLFSGVIGYFGVVKLKAALKYDDTLDVFGIHGLVGIFGAIATGLFANPEINGSAGAFYGNPGQLIPQLVAIGVTVVYAGIASAIVYYISTLVTGGGRIDRNIEETGVDIAYHGESSFDFAQKETAEKAVEDVKAILK</sequence>
<keyword evidence="12" id="KW-1185">Reference proteome</keyword>
<evidence type="ECO:0000256" key="8">
    <source>
        <dbReference type="RuleBase" id="RU362002"/>
    </source>
</evidence>
<evidence type="ECO:0000256" key="6">
    <source>
        <dbReference type="ARBA" id="ARBA00023136"/>
    </source>
</evidence>
<dbReference type="PROSITE" id="PS01219">
    <property type="entry name" value="AMMONIUM_TRANSP"/>
    <property type="match status" value="1"/>
</dbReference>
<evidence type="ECO:0000256" key="9">
    <source>
        <dbReference type="SAM" id="SignalP"/>
    </source>
</evidence>
<evidence type="ECO:0000256" key="2">
    <source>
        <dbReference type="ARBA" id="ARBA00005887"/>
    </source>
</evidence>
<feature type="transmembrane region" description="Helical" evidence="8">
    <location>
        <begin position="247"/>
        <end position="268"/>
    </location>
</feature>
<reference evidence="12" key="1">
    <citation type="journal article" date="2019" name="Int. J. Syst. Evol. Microbiol.">
        <title>The Global Catalogue of Microorganisms (GCM) 10K type strain sequencing project: providing services to taxonomists for standard genome sequencing and annotation.</title>
        <authorList>
            <consortium name="The Broad Institute Genomics Platform"/>
            <consortium name="The Broad Institute Genome Sequencing Center for Infectious Disease"/>
            <person name="Wu L."/>
            <person name="Ma J."/>
        </authorList>
    </citation>
    <scope>NUCLEOTIDE SEQUENCE [LARGE SCALE GENOMIC DNA]</scope>
    <source>
        <strain evidence="12">JCM 18326</strain>
    </source>
</reference>
<feature type="transmembrane region" description="Helical" evidence="8">
    <location>
        <begin position="375"/>
        <end position="398"/>
    </location>
</feature>
<name>A0ABP9DH35_9BACT</name>
<keyword evidence="5 8" id="KW-1133">Transmembrane helix</keyword>
<dbReference type="InterPro" id="IPR018047">
    <property type="entry name" value="Ammonium_transpt_CS"/>
</dbReference>
<proteinExistence type="inferred from homology"/>
<feature type="chain" id="PRO_5047519882" description="Ammonium transporter" evidence="9">
    <location>
        <begin position="20"/>
        <end position="447"/>
    </location>
</feature>
<dbReference type="Pfam" id="PF00909">
    <property type="entry name" value="Ammonium_transp"/>
    <property type="match status" value="1"/>
</dbReference>
<feature type="signal peptide" evidence="9">
    <location>
        <begin position="1"/>
        <end position="19"/>
    </location>
</feature>
<keyword evidence="7 8" id="KW-0924">Ammonia transport</keyword>
<evidence type="ECO:0000313" key="11">
    <source>
        <dbReference type="EMBL" id="GAA4836779.1"/>
    </source>
</evidence>
<dbReference type="RefSeq" id="WP_345371825.1">
    <property type="nucleotide sequence ID" value="NZ_BAABJX010000033.1"/>
</dbReference>
<feature type="transmembrane region" description="Helical" evidence="8">
    <location>
        <begin position="222"/>
        <end position="241"/>
    </location>
</feature>
<feature type="transmembrane region" description="Helical" evidence="8">
    <location>
        <begin position="335"/>
        <end position="355"/>
    </location>
</feature>
<feature type="transmembrane region" description="Helical" evidence="8">
    <location>
        <begin position="182"/>
        <end position="202"/>
    </location>
</feature>
<feature type="transmembrane region" description="Helical" evidence="8">
    <location>
        <begin position="33"/>
        <end position="56"/>
    </location>
</feature>
<feature type="transmembrane region" description="Helical" evidence="8">
    <location>
        <begin position="68"/>
        <end position="87"/>
    </location>
</feature>
<keyword evidence="6 8" id="KW-0472">Membrane</keyword>
<evidence type="ECO:0000259" key="10">
    <source>
        <dbReference type="Pfam" id="PF00909"/>
    </source>
</evidence>
<evidence type="ECO:0000256" key="5">
    <source>
        <dbReference type="ARBA" id="ARBA00022989"/>
    </source>
</evidence>
<feature type="transmembrane region" description="Helical" evidence="8">
    <location>
        <begin position="280"/>
        <end position="298"/>
    </location>
</feature>
<dbReference type="Gene3D" id="1.10.3430.10">
    <property type="entry name" value="Ammonium transporter AmtB like domains"/>
    <property type="match status" value="1"/>
</dbReference>
<organism evidence="11 12">
    <name type="scientific">Algivirga pacifica</name>
    <dbReference type="NCBI Taxonomy" id="1162670"/>
    <lineage>
        <taxon>Bacteria</taxon>
        <taxon>Pseudomonadati</taxon>
        <taxon>Bacteroidota</taxon>
        <taxon>Cytophagia</taxon>
        <taxon>Cytophagales</taxon>
        <taxon>Flammeovirgaceae</taxon>
        <taxon>Algivirga</taxon>
    </lineage>
</organism>
<dbReference type="InterPro" id="IPR002229">
    <property type="entry name" value="RhesusRHD"/>
</dbReference>
<comment type="similarity">
    <text evidence="2 8">Belongs to the ammonia transporter channel (TC 1.A.11.2) family.</text>
</comment>
<evidence type="ECO:0000256" key="7">
    <source>
        <dbReference type="ARBA" id="ARBA00023177"/>
    </source>
</evidence>
<dbReference type="Proteomes" id="UP001500298">
    <property type="component" value="Unassembled WGS sequence"/>
</dbReference>
<dbReference type="SUPFAM" id="SSF111352">
    <property type="entry name" value="Ammonium transporter"/>
    <property type="match status" value="1"/>
</dbReference>
<feature type="transmembrane region" description="Helical" evidence="8">
    <location>
        <begin position="148"/>
        <end position="170"/>
    </location>
</feature>
<evidence type="ECO:0000256" key="4">
    <source>
        <dbReference type="ARBA" id="ARBA00022692"/>
    </source>
</evidence>
<dbReference type="PANTHER" id="PTHR43029">
    <property type="entry name" value="AMMONIUM TRANSPORTER MEP2"/>
    <property type="match status" value="1"/>
</dbReference>
<dbReference type="NCBIfam" id="TIGR00836">
    <property type="entry name" value="amt"/>
    <property type="match status" value="1"/>
</dbReference>
<keyword evidence="4 8" id="KW-0812">Transmembrane</keyword>
<keyword evidence="3 8" id="KW-0813">Transport</keyword>
<gene>
    <name evidence="11" type="ORF">GCM10023331_22480</name>
</gene>
<dbReference type="PANTHER" id="PTHR43029:SF10">
    <property type="entry name" value="AMMONIUM TRANSPORTER MEP2"/>
    <property type="match status" value="1"/>
</dbReference>
<keyword evidence="9" id="KW-0732">Signal</keyword>
<comment type="subcellular location">
    <subcellularLocation>
        <location evidence="8">Cell membrane</location>
        <topology evidence="8">Multi-pass membrane protein</topology>
    </subcellularLocation>
    <subcellularLocation>
        <location evidence="1">Membrane</location>
        <topology evidence="1">Multi-pass membrane protein</topology>
    </subcellularLocation>
</comment>
<evidence type="ECO:0000313" key="12">
    <source>
        <dbReference type="Proteomes" id="UP001500298"/>
    </source>
</evidence>
<dbReference type="EMBL" id="BAABJX010000033">
    <property type="protein sequence ID" value="GAA4836779.1"/>
    <property type="molecule type" value="Genomic_DNA"/>
</dbReference>
<feature type="transmembrane region" description="Helical" evidence="8">
    <location>
        <begin position="119"/>
        <end position="141"/>
    </location>
</feature>
<dbReference type="InterPro" id="IPR001905">
    <property type="entry name" value="Ammonium_transpt"/>
</dbReference>
<comment type="caution">
    <text evidence="11">The sequence shown here is derived from an EMBL/GenBank/DDBJ whole genome shotgun (WGS) entry which is preliminary data.</text>
</comment>
<evidence type="ECO:0000256" key="3">
    <source>
        <dbReference type="ARBA" id="ARBA00022448"/>
    </source>
</evidence>